<evidence type="ECO:0000259" key="2">
    <source>
        <dbReference type="Pfam" id="PF04084"/>
    </source>
</evidence>
<accession>A0A7S4EVK2</accession>
<comment type="subcellular location">
    <subcellularLocation>
        <location evidence="1">Nucleus</location>
    </subcellularLocation>
</comment>
<evidence type="ECO:0000256" key="1">
    <source>
        <dbReference type="RuleBase" id="RU368084"/>
    </source>
</evidence>
<name>A0A7S4EVK2_CHRCT</name>
<dbReference type="EMBL" id="HBIZ01014143">
    <property type="protein sequence ID" value="CAE0756026.1"/>
    <property type="molecule type" value="Transcribed_RNA"/>
</dbReference>
<dbReference type="PANTHER" id="PTHR14052">
    <property type="entry name" value="ORIGIN RECOGNITION COMPLEX SUBUNIT 2"/>
    <property type="match status" value="1"/>
</dbReference>
<dbReference type="InterPro" id="IPR056772">
    <property type="entry name" value="RecA-like_ORC2"/>
</dbReference>
<evidence type="ECO:0000313" key="3">
    <source>
        <dbReference type="EMBL" id="CAE0756026.1"/>
    </source>
</evidence>
<dbReference type="Pfam" id="PF04084">
    <property type="entry name" value="RecA-like_ORC2"/>
    <property type="match status" value="1"/>
</dbReference>
<dbReference type="InterPro" id="IPR007220">
    <property type="entry name" value="ORC2"/>
</dbReference>
<organism evidence="3">
    <name type="scientific">Chrysotila carterae</name>
    <name type="common">Marine alga</name>
    <name type="synonym">Syracosphaera carterae</name>
    <dbReference type="NCBI Taxonomy" id="13221"/>
    <lineage>
        <taxon>Eukaryota</taxon>
        <taxon>Haptista</taxon>
        <taxon>Haptophyta</taxon>
        <taxon>Prymnesiophyceae</taxon>
        <taxon>Isochrysidales</taxon>
        <taxon>Isochrysidaceae</taxon>
        <taxon>Chrysotila</taxon>
    </lineage>
</organism>
<dbReference type="GO" id="GO:0003688">
    <property type="term" value="F:DNA replication origin binding"/>
    <property type="evidence" value="ECO:0007669"/>
    <property type="project" value="UniProtKB-UniRule"/>
</dbReference>
<reference evidence="3" key="1">
    <citation type="submission" date="2021-01" db="EMBL/GenBank/DDBJ databases">
        <authorList>
            <person name="Corre E."/>
            <person name="Pelletier E."/>
            <person name="Niang G."/>
            <person name="Scheremetjew M."/>
            <person name="Finn R."/>
            <person name="Kale V."/>
            <person name="Holt S."/>
            <person name="Cochrane G."/>
            <person name="Meng A."/>
            <person name="Brown T."/>
            <person name="Cohen L."/>
        </authorList>
    </citation>
    <scope>NUCLEOTIDE SEQUENCE</scope>
    <source>
        <strain evidence="3">CCMP645</strain>
    </source>
</reference>
<proteinExistence type="inferred from homology"/>
<comment type="subunit">
    <text evidence="1">Component of the origin recognition complex (ORC).</text>
</comment>
<keyword evidence="1" id="KW-0539">Nucleus</keyword>
<sequence length="169" mass="18629">MSAKRASAADKLQSAPHGCGSVYRNVLRLLATRECESEEDADSEFKEMPTVSSQRTSSRLQHIYDEQRLGEIAIRDDVCAAALVKSKTRCSDQVLPRTLYIVVHNIDGVALRNETEQSLLAALAALPQVKLIASCSHRNAAAIWDGQQARCAHAFTFLYAHSHVRAKHS</sequence>
<dbReference type="GO" id="GO:0006260">
    <property type="term" value="P:DNA replication"/>
    <property type="evidence" value="ECO:0007669"/>
    <property type="project" value="UniProtKB-UniRule"/>
</dbReference>
<dbReference type="GO" id="GO:0005664">
    <property type="term" value="C:nuclear origin of replication recognition complex"/>
    <property type="evidence" value="ECO:0007669"/>
    <property type="project" value="UniProtKB-UniRule"/>
</dbReference>
<comment type="similarity">
    <text evidence="1">Belongs to the ORC2 family.</text>
</comment>
<comment type="function">
    <text evidence="1">Component of the origin recognition complex (ORC) that binds origins of replication. DNA-binding is ATP-dependent. ORC is required to assemble the pre-replication complex necessary to initiate DNA replication.</text>
</comment>
<gene>
    <name evidence="3" type="ORF">PCAR00345_LOCUS8620</name>
</gene>
<protein>
    <recommendedName>
        <fullName evidence="1">Origin recognition complex subunit 2</fullName>
    </recommendedName>
</protein>
<feature type="domain" description="Origin recognition complex subunit 2 RecA-like" evidence="2">
    <location>
        <begin position="89"/>
        <end position="159"/>
    </location>
</feature>
<dbReference type="AlphaFoldDB" id="A0A7S4EVK2"/>
<keyword evidence="1" id="KW-0235">DNA replication</keyword>
<dbReference type="PANTHER" id="PTHR14052:SF0">
    <property type="entry name" value="ORIGIN RECOGNITION COMPLEX SUBUNIT 2"/>
    <property type="match status" value="1"/>
</dbReference>